<protein>
    <submittedName>
        <fullName evidence="1">Uncharacterized protein</fullName>
    </submittedName>
</protein>
<reference evidence="1 2" key="1">
    <citation type="submission" date="2024-04" db="EMBL/GenBank/DDBJ databases">
        <title>Human intestinal bacterial collection.</title>
        <authorList>
            <person name="Pauvert C."/>
            <person name="Hitch T.C.A."/>
            <person name="Clavel T."/>
        </authorList>
    </citation>
    <scope>NUCLEOTIDE SEQUENCE [LARGE SCALE GENOMIC DNA]</scope>
    <source>
        <strain evidence="1 2">CLA-KB-H42</strain>
    </source>
</reference>
<keyword evidence="2" id="KW-1185">Reference proteome</keyword>
<dbReference type="Proteomes" id="UP001487305">
    <property type="component" value="Unassembled WGS sequence"/>
</dbReference>
<dbReference type="RefSeq" id="WP_146007892.1">
    <property type="nucleotide sequence ID" value="NZ_DBFADM010000004.1"/>
</dbReference>
<evidence type="ECO:0000313" key="1">
    <source>
        <dbReference type="EMBL" id="MEQ3361846.1"/>
    </source>
</evidence>
<accession>A0ABV1J9U7</accession>
<evidence type="ECO:0000313" key="2">
    <source>
        <dbReference type="Proteomes" id="UP001487305"/>
    </source>
</evidence>
<organism evidence="1 2">
    <name type="scientific">Raoultibacter massiliensis</name>
    <dbReference type="NCBI Taxonomy" id="1852371"/>
    <lineage>
        <taxon>Bacteria</taxon>
        <taxon>Bacillati</taxon>
        <taxon>Actinomycetota</taxon>
        <taxon>Coriobacteriia</taxon>
        <taxon>Eggerthellales</taxon>
        <taxon>Eggerthellaceae</taxon>
        <taxon>Raoultibacter</taxon>
    </lineage>
</organism>
<sequence length="140" mass="15790">MGLKEHVEKSKILSDEELDALKREPVSYENTYNHLKSFIRYRFLIDDDEFWDDRIPKLAEYSIDRLLANIDENDSLGDLSMNCTGSSSAETKYALLLITIRKRLGLTFAPVMAAELDTVPLLAEEVARQLAGIRAAAEPA</sequence>
<name>A0ABV1J9U7_9ACTN</name>
<gene>
    <name evidence="1" type="ORF">AAA083_02520</name>
</gene>
<comment type="caution">
    <text evidence="1">The sequence shown here is derived from an EMBL/GenBank/DDBJ whole genome shotgun (WGS) entry which is preliminary data.</text>
</comment>
<proteinExistence type="predicted"/>
<dbReference type="EMBL" id="JBBNOP010000001">
    <property type="protein sequence ID" value="MEQ3361846.1"/>
    <property type="molecule type" value="Genomic_DNA"/>
</dbReference>